<dbReference type="AlphaFoldDB" id="A0A4U5WS77"/>
<evidence type="ECO:0000313" key="3">
    <source>
        <dbReference type="Proteomes" id="UP000305929"/>
    </source>
</evidence>
<accession>A0A4U5WS77</accession>
<gene>
    <name evidence="2" type="ORF">E4U91_28580</name>
</gene>
<dbReference type="OrthoDB" id="3865735at2"/>
<feature type="compositionally biased region" description="Basic and acidic residues" evidence="1">
    <location>
        <begin position="104"/>
        <end position="121"/>
    </location>
</feature>
<keyword evidence="3" id="KW-1185">Reference proteome</keyword>
<dbReference type="Proteomes" id="UP000305929">
    <property type="component" value="Unassembled WGS sequence"/>
</dbReference>
<name>A0A4U5WS77_STRLS</name>
<evidence type="ECO:0000313" key="2">
    <source>
        <dbReference type="EMBL" id="TKT03636.1"/>
    </source>
</evidence>
<evidence type="ECO:0000256" key="1">
    <source>
        <dbReference type="SAM" id="MobiDB-lite"/>
    </source>
</evidence>
<reference evidence="2 3" key="1">
    <citation type="submission" date="2019-04" db="EMBL/GenBank/DDBJ databases">
        <title>Streptomyces lasaliensis sp. nov., an Actinomycete isolated from soil which produces the polyether antibiotic lasalocid.</title>
        <authorList>
            <person name="Erwin G."/>
            <person name="Haber C."/>
        </authorList>
    </citation>
    <scope>NUCLEOTIDE SEQUENCE [LARGE SCALE GENOMIC DNA]</scope>
    <source>
        <strain evidence="2 3">X-537</strain>
    </source>
</reference>
<protein>
    <submittedName>
        <fullName evidence="2">Uncharacterized protein</fullName>
    </submittedName>
</protein>
<organism evidence="2 3">
    <name type="scientific">Streptomyces lasalocidi</name>
    <name type="common">Streptomyces lasaliensis</name>
    <dbReference type="NCBI Taxonomy" id="324833"/>
    <lineage>
        <taxon>Bacteria</taxon>
        <taxon>Bacillati</taxon>
        <taxon>Actinomycetota</taxon>
        <taxon>Actinomycetes</taxon>
        <taxon>Kitasatosporales</taxon>
        <taxon>Streptomycetaceae</taxon>
        <taxon>Streptomyces</taxon>
    </lineage>
</organism>
<comment type="caution">
    <text evidence="2">The sequence shown here is derived from an EMBL/GenBank/DDBJ whole genome shotgun (WGS) entry which is preliminary data.</text>
</comment>
<sequence length="153" mass="16626">MPHDDHDTIDGDVYVASRHLARSTAVGDPGLDPLRDLGWDLHHDDLGIMWNQVCQGPLGCVREIWNFDSRGFRRSCGWVRGTGFGPGVRPLVCGGRSQVGGGKPARDHDSAEQGDHVHEGRLALRHRPRRVAVVVSHVIEACTVEMGNGGAPL</sequence>
<dbReference type="EMBL" id="SZNQ01000001">
    <property type="protein sequence ID" value="TKT03636.1"/>
    <property type="molecule type" value="Genomic_DNA"/>
</dbReference>
<proteinExistence type="predicted"/>
<feature type="region of interest" description="Disordered" evidence="1">
    <location>
        <begin position="98"/>
        <end position="121"/>
    </location>
</feature>